<gene>
    <name evidence="6" type="ORF">E1298_26050</name>
</gene>
<dbReference type="InterPro" id="IPR001647">
    <property type="entry name" value="HTH_TetR"/>
</dbReference>
<dbReference type="RefSeq" id="WP_131897705.1">
    <property type="nucleotide sequence ID" value="NZ_SMKU01000155.1"/>
</dbReference>
<dbReference type="SUPFAM" id="SSF46689">
    <property type="entry name" value="Homeodomain-like"/>
    <property type="match status" value="1"/>
</dbReference>
<sequence>MTSDSGRGRILDVATRLFAALGYDGTSTRLIAEAAGLNIATVAYHVGGKRDLYLAVMERAHQKERAALEAALAEAFGGGSEGSSLEEAVTLDASALLRLLDRYIDFCAENPEIPALWMHRWLSDAADVAHLENLYVKPLMELVTDAVRQVVDDDVDVEYVVWSVIWCTHGFGRGGVLDENGRRRGMDDPRELARFRAHLHRLVAAALRLPPEPDRPGGPSPDAG</sequence>
<dbReference type="Gene3D" id="1.10.357.10">
    <property type="entry name" value="Tetracycline Repressor, domain 2"/>
    <property type="match status" value="1"/>
</dbReference>
<dbReference type="PROSITE" id="PS50977">
    <property type="entry name" value="HTH_TETR_2"/>
    <property type="match status" value="1"/>
</dbReference>
<evidence type="ECO:0000313" key="7">
    <source>
        <dbReference type="Proteomes" id="UP000294513"/>
    </source>
</evidence>
<comment type="caution">
    <text evidence="6">The sequence shown here is derived from an EMBL/GenBank/DDBJ whole genome shotgun (WGS) entry which is preliminary data.</text>
</comment>
<feature type="domain" description="HTH tetR-type" evidence="5">
    <location>
        <begin position="4"/>
        <end position="64"/>
    </location>
</feature>
<evidence type="ECO:0000259" key="5">
    <source>
        <dbReference type="PROSITE" id="PS50977"/>
    </source>
</evidence>
<dbReference type="GO" id="GO:0003700">
    <property type="term" value="F:DNA-binding transcription factor activity"/>
    <property type="evidence" value="ECO:0007669"/>
    <property type="project" value="TreeGrafter"/>
</dbReference>
<evidence type="ECO:0000256" key="2">
    <source>
        <dbReference type="ARBA" id="ARBA00023125"/>
    </source>
</evidence>
<dbReference type="Proteomes" id="UP000294513">
    <property type="component" value="Unassembled WGS sequence"/>
</dbReference>
<protein>
    <submittedName>
        <fullName evidence="6">TetR/AcrR family transcriptional regulator</fullName>
    </submittedName>
</protein>
<evidence type="ECO:0000256" key="4">
    <source>
        <dbReference type="PROSITE-ProRule" id="PRU00335"/>
    </source>
</evidence>
<dbReference type="InterPro" id="IPR050109">
    <property type="entry name" value="HTH-type_TetR-like_transc_reg"/>
</dbReference>
<dbReference type="GO" id="GO:0000976">
    <property type="term" value="F:transcription cis-regulatory region binding"/>
    <property type="evidence" value="ECO:0007669"/>
    <property type="project" value="TreeGrafter"/>
</dbReference>
<organism evidence="6 7">
    <name type="scientific">Actinomadura rubrisoli</name>
    <dbReference type="NCBI Taxonomy" id="2530368"/>
    <lineage>
        <taxon>Bacteria</taxon>
        <taxon>Bacillati</taxon>
        <taxon>Actinomycetota</taxon>
        <taxon>Actinomycetes</taxon>
        <taxon>Streptosporangiales</taxon>
        <taxon>Thermomonosporaceae</taxon>
        <taxon>Actinomadura</taxon>
    </lineage>
</organism>
<dbReference type="PANTHER" id="PTHR30055">
    <property type="entry name" value="HTH-TYPE TRANSCRIPTIONAL REGULATOR RUTR"/>
    <property type="match status" value="1"/>
</dbReference>
<dbReference type="InterPro" id="IPR009057">
    <property type="entry name" value="Homeodomain-like_sf"/>
</dbReference>
<keyword evidence="3" id="KW-0804">Transcription</keyword>
<dbReference type="InterPro" id="IPR036271">
    <property type="entry name" value="Tet_transcr_reg_TetR-rel_C_sf"/>
</dbReference>
<dbReference type="Pfam" id="PF00440">
    <property type="entry name" value="TetR_N"/>
    <property type="match status" value="1"/>
</dbReference>
<keyword evidence="2 4" id="KW-0238">DNA-binding</keyword>
<feature type="DNA-binding region" description="H-T-H motif" evidence="4">
    <location>
        <begin position="27"/>
        <end position="46"/>
    </location>
</feature>
<name>A0A4R5B4W9_9ACTN</name>
<evidence type="ECO:0000256" key="1">
    <source>
        <dbReference type="ARBA" id="ARBA00023015"/>
    </source>
</evidence>
<dbReference type="PANTHER" id="PTHR30055:SF234">
    <property type="entry name" value="HTH-TYPE TRANSCRIPTIONAL REGULATOR BETI"/>
    <property type="match status" value="1"/>
</dbReference>
<evidence type="ECO:0000256" key="3">
    <source>
        <dbReference type="ARBA" id="ARBA00023163"/>
    </source>
</evidence>
<dbReference type="SUPFAM" id="SSF48498">
    <property type="entry name" value="Tetracyclin repressor-like, C-terminal domain"/>
    <property type="match status" value="1"/>
</dbReference>
<accession>A0A4R5B4W9</accession>
<keyword evidence="1" id="KW-0805">Transcription regulation</keyword>
<dbReference type="PRINTS" id="PR00455">
    <property type="entry name" value="HTHTETR"/>
</dbReference>
<evidence type="ECO:0000313" key="6">
    <source>
        <dbReference type="EMBL" id="TDD80295.1"/>
    </source>
</evidence>
<reference evidence="6 7" key="1">
    <citation type="submission" date="2019-03" db="EMBL/GenBank/DDBJ databases">
        <title>Draft genome sequences of novel Actinobacteria.</title>
        <authorList>
            <person name="Sahin N."/>
            <person name="Ay H."/>
            <person name="Saygin H."/>
        </authorList>
    </citation>
    <scope>NUCLEOTIDE SEQUENCE [LARGE SCALE GENOMIC DNA]</scope>
    <source>
        <strain evidence="6 7">H3C3</strain>
    </source>
</reference>
<keyword evidence="7" id="KW-1185">Reference proteome</keyword>
<dbReference type="EMBL" id="SMKU01000155">
    <property type="protein sequence ID" value="TDD80295.1"/>
    <property type="molecule type" value="Genomic_DNA"/>
</dbReference>
<dbReference type="OrthoDB" id="3404594at2"/>
<dbReference type="AlphaFoldDB" id="A0A4R5B4W9"/>
<proteinExistence type="predicted"/>